<dbReference type="Gene3D" id="3.30.160.140">
    <property type="entry name" value="Shew3726-like"/>
    <property type="match status" value="1"/>
</dbReference>
<accession>A0ABM8ZPP6</accession>
<evidence type="ECO:0000313" key="2">
    <source>
        <dbReference type="Proteomes" id="UP000838672"/>
    </source>
</evidence>
<keyword evidence="2" id="KW-1185">Reference proteome</keyword>
<protein>
    <recommendedName>
        <fullName evidence="3">DUF1488 domain-containing protein</fullName>
    </recommendedName>
</protein>
<sequence length="86" mass="9747">MNQAILFPDREQWHEARQMVIFPVQVNGALFECHLSAAWLNQQSGQSIDEGNAITIFQQHRFSAEELAEEAIEDDAIDDDGIIYLG</sequence>
<comment type="caution">
    <text evidence="1">The sequence shown here is derived from an EMBL/GenBank/DDBJ whole genome shotgun (WGS) entry which is preliminary data.</text>
</comment>
<dbReference type="EMBL" id="CAKLDI010000001">
    <property type="protein sequence ID" value="CAH0532284.1"/>
    <property type="molecule type" value="Genomic_DNA"/>
</dbReference>
<dbReference type="Pfam" id="PF07369">
    <property type="entry name" value="DUF1488"/>
    <property type="match status" value="1"/>
</dbReference>
<evidence type="ECO:0008006" key="3">
    <source>
        <dbReference type="Google" id="ProtNLM"/>
    </source>
</evidence>
<gene>
    <name evidence="1" type="ORF">VST7929_00096</name>
</gene>
<evidence type="ECO:0000313" key="1">
    <source>
        <dbReference type="EMBL" id="CAH0532284.1"/>
    </source>
</evidence>
<proteinExistence type="predicted"/>
<dbReference type="RefSeq" id="WP_237464087.1">
    <property type="nucleotide sequence ID" value="NZ_CAKLDI010000001.1"/>
</dbReference>
<dbReference type="Proteomes" id="UP000838672">
    <property type="component" value="Unassembled WGS sequence"/>
</dbReference>
<reference evidence="1" key="1">
    <citation type="submission" date="2021-11" db="EMBL/GenBank/DDBJ databases">
        <authorList>
            <person name="Rodrigo-Torres L."/>
            <person name="Arahal R. D."/>
            <person name="Lucena T."/>
        </authorList>
    </citation>
    <scope>NUCLEOTIDE SEQUENCE</scope>
    <source>
        <strain evidence="1">CECT 7929</strain>
    </source>
</reference>
<organism evidence="1 2">
    <name type="scientific">Vibrio stylophorae</name>
    <dbReference type="NCBI Taxonomy" id="659351"/>
    <lineage>
        <taxon>Bacteria</taxon>
        <taxon>Pseudomonadati</taxon>
        <taxon>Pseudomonadota</taxon>
        <taxon>Gammaproteobacteria</taxon>
        <taxon>Vibrionales</taxon>
        <taxon>Vibrionaceae</taxon>
        <taxon>Vibrio</taxon>
    </lineage>
</organism>
<dbReference type="InterPro" id="IPR036692">
    <property type="entry name" value="Shew3726-like_sf"/>
</dbReference>
<name>A0ABM8ZPP6_9VIBR</name>
<dbReference type="InterPro" id="IPR009962">
    <property type="entry name" value="DUF1488"/>
</dbReference>
<dbReference type="SUPFAM" id="SSF160272">
    <property type="entry name" value="Shew3726-like"/>
    <property type="match status" value="1"/>
</dbReference>